<evidence type="ECO:0000313" key="1">
    <source>
        <dbReference type="EMBL" id="KAJ7419545.1"/>
    </source>
</evidence>
<dbReference type="Proteomes" id="UP001145742">
    <property type="component" value="Unassembled WGS sequence"/>
</dbReference>
<organism evidence="1 2">
    <name type="scientific">Willisornis vidua</name>
    <name type="common">Xingu scale-backed antbird</name>
    <dbReference type="NCBI Taxonomy" id="1566151"/>
    <lineage>
        <taxon>Eukaryota</taxon>
        <taxon>Metazoa</taxon>
        <taxon>Chordata</taxon>
        <taxon>Craniata</taxon>
        <taxon>Vertebrata</taxon>
        <taxon>Euteleostomi</taxon>
        <taxon>Archelosauria</taxon>
        <taxon>Archosauria</taxon>
        <taxon>Dinosauria</taxon>
        <taxon>Saurischia</taxon>
        <taxon>Theropoda</taxon>
        <taxon>Coelurosauria</taxon>
        <taxon>Aves</taxon>
        <taxon>Neognathae</taxon>
        <taxon>Neoaves</taxon>
        <taxon>Telluraves</taxon>
        <taxon>Australaves</taxon>
        <taxon>Passeriformes</taxon>
        <taxon>Thamnophilidae</taxon>
        <taxon>Willisornis</taxon>
    </lineage>
</organism>
<comment type="caution">
    <text evidence="1">The sequence shown here is derived from an EMBL/GenBank/DDBJ whole genome shotgun (WGS) entry which is preliminary data.</text>
</comment>
<proteinExistence type="predicted"/>
<sequence length="140" mass="15665">MQRCHPTPCPCPETVSSAISTVQTAAVSHQHSTCGIKEENQALIPPSQYLRRGYVNTEICLILPPKELGRCPGPIQWRECHDGLQCSQGVCYWCSVIVKLVGHLARALDKTIIFLLTYKSVATKYKTKHMLYVNPIITEL</sequence>
<name>A0ABQ9DHF4_9PASS</name>
<evidence type="ECO:0000313" key="2">
    <source>
        <dbReference type="Proteomes" id="UP001145742"/>
    </source>
</evidence>
<gene>
    <name evidence="1" type="ORF">WISP_53046</name>
</gene>
<dbReference type="EMBL" id="WHWB01033489">
    <property type="protein sequence ID" value="KAJ7419545.1"/>
    <property type="molecule type" value="Genomic_DNA"/>
</dbReference>
<reference evidence="1" key="1">
    <citation type="submission" date="2019-10" db="EMBL/GenBank/DDBJ databases">
        <authorList>
            <person name="Soares A.E.R."/>
            <person name="Aleixo A."/>
            <person name="Schneider P."/>
            <person name="Miyaki C.Y."/>
            <person name="Schneider M.P."/>
            <person name="Mello C."/>
            <person name="Vasconcelos A.T.R."/>
        </authorList>
    </citation>
    <scope>NUCLEOTIDE SEQUENCE</scope>
    <source>
        <tissue evidence="1">Muscle</tissue>
    </source>
</reference>
<protein>
    <submittedName>
        <fullName evidence="1">Uncharacterized protein</fullName>
    </submittedName>
</protein>
<keyword evidence="2" id="KW-1185">Reference proteome</keyword>
<accession>A0ABQ9DHF4</accession>